<dbReference type="Proteomes" id="UP000027920">
    <property type="component" value="Unassembled WGS sequence"/>
</dbReference>
<evidence type="ECO:0000256" key="2">
    <source>
        <dbReference type="ARBA" id="ARBA00006084"/>
    </source>
</evidence>
<comment type="subcellular location">
    <subcellularLocation>
        <location evidence="1">Cytoplasm</location>
        <location evidence="1">Cytoskeleton</location>
    </subcellularLocation>
</comment>
<gene>
    <name evidence="6" type="ORF">A1O9_06175</name>
</gene>
<comment type="caution">
    <text evidence="6">The sequence shown here is derived from an EMBL/GenBank/DDBJ whole genome shotgun (WGS) entry which is preliminary data.</text>
</comment>
<evidence type="ECO:0000313" key="6">
    <source>
        <dbReference type="EMBL" id="KEF58249.1"/>
    </source>
</evidence>
<dbReference type="AlphaFoldDB" id="A0A072PDU8"/>
<name>A0A072PDU8_9EURO</name>
<dbReference type="EMBL" id="AMGV01000004">
    <property type="protein sequence ID" value="KEF58249.1"/>
    <property type="molecule type" value="Genomic_DNA"/>
</dbReference>
<sequence length="191" mass="20029">MANFNWRTIDVDSYDPEAAVNFPMTTLLPSNLPAPSTSAESAQIGQQVRQLLRAGDSVGALQSALETAPFAGDESAKQVHLATVLEVLQAIRQSDVGRILNEILKQPGGNALGDTLMKYIYKGMAVGAGGSGTKGVSPQTTGSGFSQVQSRNFGEGGGGQVMSVLLSWHEKLTEVVGVGGIVRVLSDRRTV</sequence>
<dbReference type="SUPFAM" id="SSF69103">
    <property type="entry name" value="Arp2/3 complex 16 kDa subunit ARPC5"/>
    <property type="match status" value="1"/>
</dbReference>
<evidence type="ECO:0000313" key="7">
    <source>
        <dbReference type="Proteomes" id="UP000027920"/>
    </source>
</evidence>
<protein>
    <recommendedName>
        <fullName evidence="5">Actin-related protein 2/3 complex subunit 5</fullName>
    </recommendedName>
</protein>
<dbReference type="GO" id="GO:0044396">
    <property type="term" value="P:actin cortical patch organization"/>
    <property type="evidence" value="ECO:0007669"/>
    <property type="project" value="EnsemblFungi"/>
</dbReference>
<comment type="similarity">
    <text evidence="2 5">Belongs to the ARPC5 family.</text>
</comment>
<dbReference type="HOGENOM" id="CLU_101888_0_0_1"/>
<evidence type="ECO:0000256" key="5">
    <source>
        <dbReference type="RuleBase" id="RU004301"/>
    </source>
</evidence>
<dbReference type="Gene3D" id="1.25.40.190">
    <property type="entry name" value="Actin-related protein 2/3 complex subunit 5"/>
    <property type="match status" value="1"/>
</dbReference>
<dbReference type="GO" id="GO:0034314">
    <property type="term" value="P:Arp2/3 complex-mediated actin nucleation"/>
    <property type="evidence" value="ECO:0007669"/>
    <property type="project" value="InterPro"/>
</dbReference>
<dbReference type="STRING" id="1182545.A0A072PDU8"/>
<dbReference type="GO" id="GO:0030674">
    <property type="term" value="F:protein-macromolecule adaptor activity"/>
    <property type="evidence" value="ECO:0007669"/>
    <property type="project" value="EnsemblFungi"/>
</dbReference>
<evidence type="ECO:0000256" key="4">
    <source>
        <dbReference type="ARBA" id="ARBA00023212"/>
    </source>
</evidence>
<dbReference type="PIRSF" id="PIRSF039096">
    <property type="entry name" value="p16-ARC"/>
    <property type="match status" value="1"/>
</dbReference>
<reference evidence="6 7" key="1">
    <citation type="submission" date="2013-03" db="EMBL/GenBank/DDBJ databases">
        <title>The Genome Sequence of Exophiala aquamarina CBS 119918.</title>
        <authorList>
            <consortium name="The Broad Institute Genomics Platform"/>
            <person name="Cuomo C."/>
            <person name="de Hoog S."/>
            <person name="Gorbushina A."/>
            <person name="Walker B."/>
            <person name="Young S.K."/>
            <person name="Zeng Q."/>
            <person name="Gargeya S."/>
            <person name="Fitzgerald M."/>
            <person name="Haas B."/>
            <person name="Abouelleil A."/>
            <person name="Allen A.W."/>
            <person name="Alvarado L."/>
            <person name="Arachchi H.M."/>
            <person name="Berlin A.M."/>
            <person name="Chapman S.B."/>
            <person name="Gainer-Dewar J."/>
            <person name="Goldberg J."/>
            <person name="Griggs A."/>
            <person name="Gujja S."/>
            <person name="Hansen M."/>
            <person name="Howarth C."/>
            <person name="Imamovic A."/>
            <person name="Ireland A."/>
            <person name="Larimer J."/>
            <person name="McCowan C."/>
            <person name="Murphy C."/>
            <person name="Pearson M."/>
            <person name="Poon T.W."/>
            <person name="Priest M."/>
            <person name="Roberts A."/>
            <person name="Saif S."/>
            <person name="Shea T."/>
            <person name="Sisk P."/>
            <person name="Sykes S."/>
            <person name="Wortman J."/>
            <person name="Nusbaum C."/>
            <person name="Birren B."/>
        </authorList>
    </citation>
    <scope>NUCLEOTIDE SEQUENCE [LARGE SCALE GENOMIC DNA]</scope>
    <source>
        <strain evidence="6 7">CBS 119918</strain>
    </source>
</reference>
<dbReference type="GO" id="GO:0000001">
    <property type="term" value="P:mitochondrion inheritance"/>
    <property type="evidence" value="ECO:0007669"/>
    <property type="project" value="EnsemblFungi"/>
</dbReference>
<dbReference type="GeneID" id="25281092"/>
<dbReference type="InterPro" id="IPR036743">
    <property type="entry name" value="ARPC5_sf"/>
</dbReference>
<evidence type="ECO:0000256" key="1">
    <source>
        <dbReference type="ARBA" id="ARBA00004245"/>
    </source>
</evidence>
<dbReference type="OrthoDB" id="429520at2759"/>
<dbReference type="InterPro" id="IPR006789">
    <property type="entry name" value="ARPC5"/>
</dbReference>
<dbReference type="PANTHER" id="PTHR12644">
    <property type="entry name" value="ARP2/3 COMPLEX 16 KD SUBUNIT P16-ARC"/>
    <property type="match status" value="1"/>
</dbReference>
<keyword evidence="4 5" id="KW-0206">Cytoskeleton</keyword>
<dbReference type="GO" id="GO:0003729">
    <property type="term" value="F:mRNA binding"/>
    <property type="evidence" value="ECO:0007669"/>
    <property type="project" value="EnsemblFungi"/>
</dbReference>
<dbReference type="VEuPathDB" id="FungiDB:A1O9_06175"/>
<dbReference type="Pfam" id="PF04699">
    <property type="entry name" value="P16-Arc"/>
    <property type="match status" value="1"/>
</dbReference>
<dbReference type="RefSeq" id="XP_013260839.1">
    <property type="nucleotide sequence ID" value="XM_013405385.1"/>
</dbReference>
<keyword evidence="3" id="KW-0963">Cytoplasm</keyword>
<evidence type="ECO:0000256" key="3">
    <source>
        <dbReference type="ARBA" id="ARBA00022490"/>
    </source>
</evidence>
<dbReference type="GO" id="GO:0030833">
    <property type="term" value="P:regulation of actin filament polymerization"/>
    <property type="evidence" value="ECO:0007669"/>
    <property type="project" value="InterPro"/>
</dbReference>
<dbReference type="GO" id="GO:0005885">
    <property type="term" value="C:Arp2/3 protein complex"/>
    <property type="evidence" value="ECO:0007669"/>
    <property type="project" value="EnsemblFungi"/>
</dbReference>
<comment type="function">
    <text evidence="5">Functions as component of the Arp2/3 complex which is involved in regulation of actin polymerization and together with an activating nucleation-promoting factor (NPF) mediates the formation of branched actin networks. Arp2/3 complex plays a critical role in the control of cell morphogenesis via the modulation of cell polarity development.</text>
</comment>
<proteinExistence type="inferred from homology"/>
<organism evidence="6 7">
    <name type="scientific">Exophiala aquamarina CBS 119918</name>
    <dbReference type="NCBI Taxonomy" id="1182545"/>
    <lineage>
        <taxon>Eukaryota</taxon>
        <taxon>Fungi</taxon>
        <taxon>Dikarya</taxon>
        <taxon>Ascomycota</taxon>
        <taxon>Pezizomycotina</taxon>
        <taxon>Eurotiomycetes</taxon>
        <taxon>Chaetothyriomycetidae</taxon>
        <taxon>Chaetothyriales</taxon>
        <taxon>Herpotrichiellaceae</taxon>
        <taxon>Exophiala</taxon>
    </lineage>
</organism>
<keyword evidence="7" id="KW-1185">Reference proteome</keyword>
<accession>A0A072PDU8</accession>